<feature type="transmembrane region" description="Helical" evidence="1">
    <location>
        <begin position="16"/>
        <end position="39"/>
    </location>
</feature>
<sequence>MGKTLNYTALALLAPLWIPLCLVLCALILILLFLLIVLYPVALLCRKTYAWLSSCCKSKTVRPSRESNGSSSDYPQSIVKNSEQSAAVYIACQLPSYAEAGTTRVIVLPPYKEVVREEDGQKKNMEKILENTTEMSVNDFSCTIREENSGTRIGPNEPRC</sequence>
<proteinExistence type="predicted"/>
<evidence type="ECO:0000313" key="2">
    <source>
        <dbReference type="EMBL" id="GAV07427.1"/>
    </source>
</evidence>
<organism evidence="2 3">
    <name type="scientific">Ramazzottius varieornatus</name>
    <name type="common">Water bear</name>
    <name type="synonym">Tardigrade</name>
    <dbReference type="NCBI Taxonomy" id="947166"/>
    <lineage>
        <taxon>Eukaryota</taxon>
        <taxon>Metazoa</taxon>
        <taxon>Ecdysozoa</taxon>
        <taxon>Tardigrada</taxon>
        <taxon>Eutardigrada</taxon>
        <taxon>Parachela</taxon>
        <taxon>Hypsibioidea</taxon>
        <taxon>Ramazzottiidae</taxon>
        <taxon>Ramazzottius</taxon>
    </lineage>
</organism>
<keyword evidence="3" id="KW-1185">Reference proteome</keyword>
<dbReference type="AlphaFoldDB" id="A0A1D1W1K2"/>
<name>A0A1D1W1K2_RAMVA</name>
<evidence type="ECO:0000256" key="1">
    <source>
        <dbReference type="SAM" id="Phobius"/>
    </source>
</evidence>
<dbReference type="EMBL" id="BDGG01000015">
    <property type="protein sequence ID" value="GAV07427.1"/>
    <property type="molecule type" value="Genomic_DNA"/>
</dbReference>
<accession>A0A1D1W1K2</accession>
<keyword evidence="1" id="KW-1133">Transmembrane helix</keyword>
<keyword evidence="1" id="KW-0472">Membrane</keyword>
<keyword evidence="1" id="KW-0812">Transmembrane</keyword>
<gene>
    <name evidence="2" type="primary">RvY_17262-1</name>
    <name evidence="2" type="synonym">RvY_17262.1</name>
    <name evidence="2" type="ORF">RvY_17262</name>
</gene>
<evidence type="ECO:0000313" key="3">
    <source>
        <dbReference type="Proteomes" id="UP000186922"/>
    </source>
</evidence>
<reference evidence="2 3" key="1">
    <citation type="journal article" date="2016" name="Nat. Commun.">
        <title>Extremotolerant tardigrade genome and improved radiotolerance of human cultured cells by tardigrade-unique protein.</title>
        <authorList>
            <person name="Hashimoto T."/>
            <person name="Horikawa D.D."/>
            <person name="Saito Y."/>
            <person name="Kuwahara H."/>
            <person name="Kozuka-Hata H."/>
            <person name="Shin-I T."/>
            <person name="Minakuchi Y."/>
            <person name="Ohishi K."/>
            <person name="Motoyama A."/>
            <person name="Aizu T."/>
            <person name="Enomoto A."/>
            <person name="Kondo K."/>
            <person name="Tanaka S."/>
            <person name="Hara Y."/>
            <person name="Koshikawa S."/>
            <person name="Sagara H."/>
            <person name="Miura T."/>
            <person name="Yokobori S."/>
            <person name="Miyagawa K."/>
            <person name="Suzuki Y."/>
            <person name="Kubo T."/>
            <person name="Oyama M."/>
            <person name="Kohara Y."/>
            <person name="Fujiyama A."/>
            <person name="Arakawa K."/>
            <person name="Katayama T."/>
            <person name="Toyoda A."/>
            <person name="Kunieda T."/>
        </authorList>
    </citation>
    <scope>NUCLEOTIDE SEQUENCE [LARGE SCALE GENOMIC DNA]</scope>
    <source>
        <strain evidence="2 3">YOKOZUNA-1</strain>
    </source>
</reference>
<dbReference type="Proteomes" id="UP000186922">
    <property type="component" value="Unassembled WGS sequence"/>
</dbReference>
<protein>
    <submittedName>
        <fullName evidence="2">Uncharacterized protein</fullName>
    </submittedName>
</protein>
<comment type="caution">
    <text evidence="2">The sequence shown here is derived from an EMBL/GenBank/DDBJ whole genome shotgun (WGS) entry which is preliminary data.</text>
</comment>